<dbReference type="PROSITE" id="PS50893">
    <property type="entry name" value="ABC_TRANSPORTER_2"/>
    <property type="match status" value="1"/>
</dbReference>
<feature type="domain" description="ABC transporter" evidence="5">
    <location>
        <begin position="5"/>
        <end position="226"/>
    </location>
</feature>
<dbReference type="Proteomes" id="UP001234495">
    <property type="component" value="Unassembled WGS sequence"/>
</dbReference>
<dbReference type="EMBL" id="JAUSUD010000003">
    <property type="protein sequence ID" value="MDQ0229770.1"/>
    <property type="molecule type" value="Genomic_DNA"/>
</dbReference>
<keyword evidence="3" id="KW-0547">Nucleotide-binding</keyword>
<name>A0ABT9ZCN0_9BACI</name>
<keyword evidence="4 6" id="KW-0067">ATP-binding</keyword>
<comment type="similarity">
    <text evidence="1">Belongs to the ABC transporter superfamily.</text>
</comment>
<evidence type="ECO:0000256" key="4">
    <source>
        <dbReference type="ARBA" id="ARBA00022840"/>
    </source>
</evidence>
<accession>A0ABT9ZCN0</accession>
<dbReference type="PANTHER" id="PTHR42711">
    <property type="entry name" value="ABC TRANSPORTER ATP-BINDING PROTEIN"/>
    <property type="match status" value="1"/>
</dbReference>
<dbReference type="InterPro" id="IPR027417">
    <property type="entry name" value="P-loop_NTPase"/>
</dbReference>
<protein>
    <submittedName>
        <fullName evidence="6">ABC-2 type transport system ATP-binding protein</fullName>
    </submittedName>
</protein>
<dbReference type="InterPro" id="IPR050763">
    <property type="entry name" value="ABC_transporter_ATP-binding"/>
</dbReference>
<evidence type="ECO:0000256" key="2">
    <source>
        <dbReference type="ARBA" id="ARBA00022448"/>
    </source>
</evidence>
<evidence type="ECO:0000313" key="7">
    <source>
        <dbReference type="Proteomes" id="UP001234495"/>
    </source>
</evidence>
<dbReference type="Gene3D" id="3.40.50.300">
    <property type="entry name" value="P-loop containing nucleotide triphosphate hydrolases"/>
    <property type="match status" value="1"/>
</dbReference>
<dbReference type="PANTHER" id="PTHR42711:SF5">
    <property type="entry name" value="ABC TRANSPORTER ATP-BINDING PROTEIN NATA"/>
    <property type="match status" value="1"/>
</dbReference>
<keyword evidence="2" id="KW-0813">Transport</keyword>
<organism evidence="6 7">
    <name type="scientific">Metabacillus malikii</name>
    <dbReference type="NCBI Taxonomy" id="1504265"/>
    <lineage>
        <taxon>Bacteria</taxon>
        <taxon>Bacillati</taxon>
        <taxon>Bacillota</taxon>
        <taxon>Bacilli</taxon>
        <taxon>Bacillales</taxon>
        <taxon>Bacillaceae</taxon>
        <taxon>Metabacillus</taxon>
    </lineage>
</organism>
<evidence type="ECO:0000259" key="5">
    <source>
        <dbReference type="PROSITE" id="PS50893"/>
    </source>
</evidence>
<dbReference type="InterPro" id="IPR003593">
    <property type="entry name" value="AAA+_ATPase"/>
</dbReference>
<dbReference type="GO" id="GO:0005524">
    <property type="term" value="F:ATP binding"/>
    <property type="evidence" value="ECO:0007669"/>
    <property type="project" value="UniProtKB-KW"/>
</dbReference>
<dbReference type="SUPFAM" id="SSF52540">
    <property type="entry name" value="P-loop containing nucleoside triphosphate hydrolases"/>
    <property type="match status" value="1"/>
</dbReference>
<dbReference type="PROSITE" id="PS00211">
    <property type="entry name" value="ABC_TRANSPORTER_1"/>
    <property type="match status" value="1"/>
</dbReference>
<dbReference type="SMART" id="SM00382">
    <property type="entry name" value="AAA"/>
    <property type="match status" value="1"/>
</dbReference>
<evidence type="ECO:0000256" key="1">
    <source>
        <dbReference type="ARBA" id="ARBA00005417"/>
    </source>
</evidence>
<gene>
    <name evidence="6" type="ORF">J2S19_001022</name>
</gene>
<sequence length="240" mass="27217">MMDYILINGLKKTYKQIEIVKNISFNIRKNEILAIIGPNGAGKTTTLDLILQLKKADEGNIEYWKSKPKESIGVQLQSSCFFPGLTAYENIQLFAALYKKRLEREDISLIFKQYGLEDVMNIDARKLSGGQQKKLSIALALIHEPEVVFLDEPTAALDPRARMEIIQLIKRLQSDGKSIVLTTHDMGEVKQLANRILLLERGEIVASGTIEELFDEWNATTVDELYLNIIKEDNQNAYSL</sequence>
<proteinExistence type="inferred from homology"/>
<reference evidence="6 7" key="1">
    <citation type="submission" date="2023-07" db="EMBL/GenBank/DDBJ databases">
        <title>Genomic Encyclopedia of Type Strains, Phase IV (KMG-IV): sequencing the most valuable type-strain genomes for metagenomic binning, comparative biology and taxonomic classification.</title>
        <authorList>
            <person name="Goeker M."/>
        </authorList>
    </citation>
    <scope>NUCLEOTIDE SEQUENCE [LARGE SCALE GENOMIC DNA]</scope>
    <source>
        <strain evidence="6 7">DSM 29005</strain>
    </source>
</reference>
<dbReference type="InterPro" id="IPR003439">
    <property type="entry name" value="ABC_transporter-like_ATP-bd"/>
</dbReference>
<dbReference type="InterPro" id="IPR017871">
    <property type="entry name" value="ABC_transporter-like_CS"/>
</dbReference>
<evidence type="ECO:0000313" key="6">
    <source>
        <dbReference type="EMBL" id="MDQ0229770.1"/>
    </source>
</evidence>
<dbReference type="Pfam" id="PF00005">
    <property type="entry name" value="ABC_tran"/>
    <property type="match status" value="1"/>
</dbReference>
<evidence type="ECO:0000256" key="3">
    <source>
        <dbReference type="ARBA" id="ARBA00022741"/>
    </source>
</evidence>
<keyword evidence="7" id="KW-1185">Reference proteome</keyword>
<comment type="caution">
    <text evidence="6">The sequence shown here is derived from an EMBL/GenBank/DDBJ whole genome shotgun (WGS) entry which is preliminary data.</text>
</comment>